<accession>A0A934VIJ1</accession>
<protein>
    <submittedName>
        <fullName evidence="2">Uncharacterized protein</fullName>
    </submittedName>
</protein>
<proteinExistence type="predicted"/>
<keyword evidence="1" id="KW-0812">Transmembrane</keyword>
<gene>
    <name evidence="2" type="ORF">JIN78_13745</name>
</gene>
<keyword evidence="1" id="KW-1133">Transmembrane helix</keyword>
<evidence type="ECO:0000313" key="3">
    <source>
        <dbReference type="Proteomes" id="UP000604083"/>
    </source>
</evidence>
<name>A0A934VIJ1_9BACT</name>
<dbReference type="RefSeq" id="WP_200392560.1">
    <property type="nucleotide sequence ID" value="NZ_JAENIO010000041.1"/>
</dbReference>
<comment type="caution">
    <text evidence="2">The sequence shown here is derived from an EMBL/GenBank/DDBJ whole genome shotgun (WGS) entry which is preliminary data.</text>
</comment>
<evidence type="ECO:0000313" key="2">
    <source>
        <dbReference type="EMBL" id="MBK1835128.1"/>
    </source>
</evidence>
<reference evidence="2" key="1">
    <citation type="submission" date="2021-01" db="EMBL/GenBank/DDBJ databases">
        <title>Modified the classification status of verrucomicrobia.</title>
        <authorList>
            <person name="Feng X."/>
        </authorList>
    </citation>
    <scope>NUCLEOTIDE SEQUENCE</scope>
    <source>
        <strain evidence="2">KCTC 12986</strain>
    </source>
</reference>
<keyword evidence="1" id="KW-0472">Membrane</keyword>
<organism evidence="2 3">
    <name type="scientific">Roseibacillus ishigakijimensis</name>
    <dbReference type="NCBI Taxonomy" id="454146"/>
    <lineage>
        <taxon>Bacteria</taxon>
        <taxon>Pseudomonadati</taxon>
        <taxon>Verrucomicrobiota</taxon>
        <taxon>Verrucomicrobiia</taxon>
        <taxon>Verrucomicrobiales</taxon>
        <taxon>Verrucomicrobiaceae</taxon>
        <taxon>Roseibacillus</taxon>
    </lineage>
</organism>
<keyword evidence="3" id="KW-1185">Reference proteome</keyword>
<dbReference type="AlphaFoldDB" id="A0A934VIJ1"/>
<feature type="transmembrane region" description="Helical" evidence="1">
    <location>
        <begin position="12"/>
        <end position="31"/>
    </location>
</feature>
<dbReference type="EMBL" id="JAENIO010000041">
    <property type="protein sequence ID" value="MBK1835128.1"/>
    <property type="molecule type" value="Genomic_DNA"/>
</dbReference>
<evidence type="ECO:0000256" key="1">
    <source>
        <dbReference type="SAM" id="Phobius"/>
    </source>
</evidence>
<dbReference type="Proteomes" id="UP000604083">
    <property type="component" value="Unassembled WGS sequence"/>
</dbReference>
<sequence length="79" mass="9016">MAEKLPQSLQGRPARTLMITGGITCLLVLLVKPRKKRKKAKNSPAESTIKAQLFAFFLSTAQPLVRVWLTEHARKWMRK</sequence>